<accession>A0ABY4JDN8</accession>
<protein>
    <recommendedName>
        <fullName evidence="3">STAS/SEC14 domain-containing protein</fullName>
    </recommendedName>
</protein>
<dbReference type="RefSeq" id="WP_244695944.1">
    <property type="nucleotide sequence ID" value="NZ_CP095848.1"/>
</dbReference>
<dbReference type="Proteomes" id="UP000829647">
    <property type="component" value="Chromosome"/>
</dbReference>
<evidence type="ECO:0000313" key="2">
    <source>
        <dbReference type="Proteomes" id="UP000829647"/>
    </source>
</evidence>
<dbReference type="EMBL" id="CP095848">
    <property type="protein sequence ID" value="UPL50700.1"/>
    <property type="molecule type" value="Genomic_DNA"/>
</dbReference>
<name>A0ABY4JDN8_9BACT</name>
<reference evidence="1 2" key="1">
    <citation type="submission" date="2022-04" db="EMBL/GenBank/DDBJ databases">
        <title>Hymenobacter sp. isolated from the air.</title>
        <authorList>
            <person name="Won M."/>
            <person name="Lee C.-M."/>
            <person name="Woen H.-Y."/>
            <person name="Kwon S.-W."/>
        </authorList>
    </citation>
    <scope>NUCLEOTIDE SEQUENCE [LARGE SCALE GENOMIC DNA]</scope>
    <source>
        <strain evidence="2">5516 S-25</strain>
    </source>
</reference>
<gene>
    <name evidence="1" type="ORF">MWH26_07305</name>
</gene>
<proteinExistence type="predicted"/>
<organism evidence="1 2">
    <name type="scientific">Hymenobacter sublimis</name>
    <dbReference type="NCBI Taxonomy" id="2933777"/>
    <lineage>
        <taxon>Bacteria</taxon>
        <taxon>Pseudomonadati</taxon>
        <taxon>Bacteroidota</taxon>
        <taxon>Cytophagia</taxon>
        <taxon>Cytophagales</taxon>
        <taxon>Hymenobacteraceae</taxon>
        <taxon>Hymenobacter</taxon>
    </lineage>
</organism>
<keyword evidence="2" id="KW-1185">Reference proteome</keyword>
<sequence length="140" mass="15980">MLYRLLSNPDRPNYCQLSYDETHHWLRATWAGHIGPDYAREGATVGLQMLEQVHCPYLLNDNSKVVGPWFDSLEWLAATWGPLAAEAGLRYVAHIAQADAVVNTWSVADSKRLLRQFEIQIFDSEFEAVEWLSSCQRQVG</sequence>
<evidence type="ECO:0008006" key="3">
    <source>
        <dbReference type="Google" id="ProtNLM"/>
    </source>
</evidence>
<evidence type="ECO:0000313" key="1">
    <source>
        <dbReference type="EMBL" id="UPL50700.1"/>
    </source>
</evidence>